<sequence>MIEVEISGMPKVSLKHLVLDYNGTIAVNGVLIEGVKERLEKLSVLLDVHVLTADTYGSVHEECKGIKVSVHVIGKEAQDREKLTFIESLKSEYCVAIGNGRNDALMLSSAVLGFAIVQEEGMSAKAFASCDILFTSINDALDALLNPNRLIATLRN</sequence>
<reference evidence="1 2" key="1">
    <citation type="journal article" date="2012" name="Stand. Genomic Sci.">
        <title>Complete genome sequence of the sulfur compounds oxidizing chemolithoautotroph Sulfuricurvum kujiense type strain (YK-1(T)).</title>
        <authorList>
            <person name="Han C."/>
            <person name="Kotsyurbenko O."/>
            <person name="Chertkov O."/>
            <person name="Held B."/>
            <person name="Lapidus A."/>
            <person name="Nolan M."/>
            <person name="Lucas S."/>
            <person name="Hammon N."/>
            <person name="Deshpande S."/>
            <person name="Cheng J.F."/>
            <person name="Tapia R."/>
            <person name="Goodwin L.A."/>
            <person name="Pitluck S."/>
            <person name="Liolios K."/>
            <person name="Pagani I."/>
            <person name="Ivanova N."/>
            <person name="Mavromatis K."/>
            <person name="Mikhailova N."/>
            <person name="Pati A."/>
            <person name="Chen A."/>
            <person name="Palaniappan K."/>
            <person name="Land M."/>
            <person name="Hauser L."/>
            <person name="Chang Y.J."/>
            <person name="Jeffries C.D."/>
            <person name="Brambilla E.M."/>
            <person name="Rohde M."/>
            <person name="Spring S."/>
            <person name="Sikorski J."/>
            <person name="Goker M."/>
            <person name="Woyke T."/>
            <person name="Bristow J."/>
            <person name="Eisen J.A."/>
            <person name="Markowitz V."/>
            <person name="Hugenholtz P."/>
            <person name="Kyrpides N.C."/>
            <person name="Klenk H.P."/>
            <person name="Detter J.C."/>
        </authorList>
    </citation>
    <scope>NUCLEOTIDE SEQUENCE [LARGE SCALE GENOMIC DNA]</scope>
    <source>
        <strain evidence="2">ATCC BAA-921 / DSM 16994 / JCM 11577 / YK-1</strain>
    </source>
</reference>
<dbReference type="Proteomes" id="UP000008721">
    <property type="component" value="Chromosome"/>
</dbReference>
<gene>
    <name evidence="1" type="ordered locus">Sulku_2009</name>
</gene>
<dbReference type="InterPro" id="IPR023214">
    <property type="entry name" value="HAD_sf"/>
</dbReference>
<name>E4U2I2_SULKY</name>
<organism evidence="1 2">
    <name type="scientific">Sulfuricurvum kujiense (strain ATCC BAA-921 / DSM 16994 / JCM 11577 / YK-1)</name>
    <dbReference type="NCBI Taxonomy" id="709032"/>
    <lineage>
        <taxon>Bacteria</taxon>
        <taxon>Pseudomonadati</taxon>
        <taxon>Campylobacterota</taxon>
        <taxon>Epsilonproteobacteria</taxon>
        <taxon>Campylobacterales</taxon>
        <taxon>Sulfurimonadaceae</taxon>
        <taxon>Sulfuricurvum</taxon>
    </lineage>
</organism>
<dbReference type="HOGENOM" id="CLU_142246_0_0_7"/>
<dbReference type="eggNOG" id="COG4087">
    <property type="taxonomic scope" value="Bacteria"/>
</dbReference>
<evidence type="ECO:0000313" key="1">
    <source>
        <dbReference type="EMBL" id="ADR34669.1"/>
    </source>
</evidence>
<dbReference type="SUPFAM" id="SSF56784">
    <property type="entry name" value="HAD-like"/>
    <property type="match status" value="1"/>
</dbReference>
<keyword evidence="2" id="KW-1185">Reference proteome</keyword>
<dbReference type="OrthoDB" id="159409at2"/>
<evidence type="ECO:0000313" key="2">
    <source>
        <dbReference type="Proteomes" id="UP000008721"/>
    </source>
</evidence>
<dbReference type="RefSeq" id="WP_013460866.1">
    <property type="nucleotide sequence ID" value="NC_014762.1"/>
</dbReference>
<accession>E4U2I2</accession>
<dbReference type="EMBL" id="CP002355">
    <property type="protein sequence ID" value="ADR34669.1"/>
    <property type="molecule type" value="Genomic_DNA"/>
</dbReference>
<dbReference type="KEGG" id="sku:Sulku_2009"/>
<dbReference type="InterPro" id="IPR036412">
    <property type="entry name" value="HAD-like_sf"/>
</dbReference>
<dbReference type="AlphaFoldDB" id="E4U2I2"/>
<proteinExistence type="predicted"/>
<dbReference type="Gene3D" id="3.40.50.1000">
    <property type="entry name" value="HAD superfamily/HAD-like"/>
    <property type="match status" value="1"/>
</dbReference>
<protein>
    <submittedName>
        <fullName evidence="1">Soluble P-type ATPase</fullName>
    </submittedName>
</protein>